<dbReference type="EMBL" id="QGNW01001287">
    <property type="protein sequence ID" value="RVW47166.1"/>
    <property type="molecule type" value="Genomic_DNA"/>
</dbReference>
<sequence length="770" mass="88254">MKVFHLFIDDTFVFYDAYGVHLEHLSCGFMWFKAMFGLRINMEKSELIPIGDVTNVEDLASVLGCKIGNLSSTYLSLTLGAPHKFVRVWESIEEKFQIVKGASRLRVVRRHPLAPCLKAGDAPSRRRSPLASHNVVHRCASIPYLLLLRRQVVEGEIECLWGELGAIKGLWNGLWCVAGDFNAILSPEEHNRGGSLNSDMRRFSEVIEDLELKDLPLLGCVLLRPVSDHFPILLDGGGLRRDPSPFRFENMWLKLEGFKDLLKSWWEGDNFSGSSSFILVEKLKVLKSKLKEWNKDIFGRVEYMKDLALDQVEFWDAKEKTSRLSLEELEARKEAREEYQKWMANAHKRRNNVGKIRINGVWLSEENEIKEGIVNAFRSLLFNLGDWRPPLFGLQCETLENMDACALEVSFTEEGVFGALLGCNGDKAPGPDGFSMAFWQFAWDFVKDDVMSFFRDFYEYGAFVEGKQILDAVLIANEAINSVLKNNENGILCKLDIEKAYDNVDWVKGRSEKGVQISHLLFADDALVFCQASQDHLTYLSWLLMWFEAVSGLRLNLEKSELISVGRVENIDDLALDFGCRVGSLPSTYLGLPLGALFKSVTVWDGVEERFHRSSIRRRLEQIQRDFLWGGGNLEQKPHLVRWELVCLKALWNQVIRGKYGEDRGDWCSQEVREAHGVGALERAFNDWEAERFLERLHGKRVLGDVEDMVFWTEIKSGKFSPKISFFAWEATWGKALTLDLVQKRGWTLANRCFMCLEKEETIDRLLLHC</sequence>
<proteinExistence type="predicted"/>
<evidence type="ECO:0000313" key="2">
    <source>
        <dbReference type="EMBL" id="RVW47166.1"/>
    </source>
</evidence>
<accession>A0A438EHH6</accession>
<dbReference type="PANTHER" id="PTHR33116:SF78">
    <property type="entry name" value="OS12G0587133 PROTEIN"/>
    <property type="match status" value="1"/>
</dbReference>
<gene>
    <name evidence="2" type="ORF">CK203_070193</name>
</gene>
<dbReference type="Gene3D" id="3.60.10.10">
    <property type="entry name" value="Endonuclease/exonuclease/phosphatase"/>
    <property type="match status" value="1"/>
</dbReference>
<feature type="domain" description="Reverse transcriptase zinc-binding" evidence="1">
    <location>
        <begin position="711"/>
        <end position="770"/>
    </location>
</feature>
<name>A0A438EHH6_VITVI</name>
<dbReference type="InterPro" id="IPR026960">
    <property type="entry name" value="RVT-Znf"/>
</dbReference>
<dbReference type="SUPFAM" id="SSF56219">
    <property type="entry name" value="DNase I-like"/>
    <property type="match status" value="1"/>
</dbReference>
<evidence type="ECO:0000313" key="3">
    <source>
        <dbReference type="Proteomes" id="UP000288805"/>
    </source>
</evidence>
<reference evidence="2 3" key="1">
    <citation type="journal article" date="2018" name="PLoS Genet.">
        <title>Population sequencing reveals clonal diversity and ancestral inbreeding in the grapevine cultivar Chardonnay.</title>
        <authorList>
            <person name="Roach M.J."/>
            <person name="Johnson D.L."/>
            <person name="Bohlmann J."/>
            <person name="van Vuuren H.J."/>
            <person name="Jones S.J."/>
            <person name="Pretorius I.S."/>
            <person name="Schmidt S.A."/>
            <person name="Borneman A.R."/>
        </authorList>
    </citation>
    <scope>NUCLEOTIDE SEQUENCE [LARGE SCALE GENOMIC DNA]</scope>
    <source>
        <strain evidence="3">cv. Chardonnay</strain>
        <tissue evidence="2">Leaf</tissue>
    </source>
</reference>
<dbReference type="AlphaFoldDB" id="A0A438EHH6"/>
<dbReference type="Proteomes" id="UP000288805">
    <property type="component" value="Unassembled WGS sequence"/>
</dbReference>
<protein>
    <recommendedName>
        <fullName evidence="1">Reverse transcriptase zinc-binding domain-containing protein</fullName>
    </recommendedName>
</protein>
<evidence type="ECO:0000259" key="1">
    <source>
        <dbReference type="Pfam" id="PF13966"/>
    </source>
</evidence>
<dbReference type="InterPro" id="IPR036691">
    <property type="entry name" value="Endo/exonu/phosph_ase_sf"/>
</dbReference>
<dbReference type="Pfam" id="PF13966">
    <property type="entry name" value="zf-RVT"/>
    <property type="match status" value="1"/>
</dbReference>
<organism evidence="2 3">
    <name type="scientific">Vitis vinifera</name>
    <name type="common">Grape</name>
    <dbReference type="NCBI Taxonomy" id="29760"/>
    <lineage>
        <taxon>Eukaryota</taxon>
        <taxon>Viridiplantae</taxon>
        <taxon>Streptophyta</taxon>
        <taxon>Embryophyta</taxon>
        <taxon>Tracheophyta</taxon>
        <taxon>Spermatophyta</taxon>
        <taxon>Magnoliopsida</taxon>
        <taxon>eudicotyledons</taxon>
        <taxon>Gunneridae</taxon>
        <taxon>Pentapetalae</taxon>
        <taxon>rosids</taxon>
        <taxon>Vitales</taxon>
        <taxon>Vitaceae</taxon>
        <taxon>Viteae</taxon>
        <taxon>Vitis</taxon>
    </lineage>
</organism>
<comment type="caution">
    <text evidence="2">The sequence shown here is derived from an EMBL/GenBank/DDBJ whole genome shotgun (WGS) entry which is preliminary data.</text>
</comment>
<dbReference type="PANTHER" id="PTHR33116">
    <property type="entry name" value="REVERSE TRANSCRIPTASE ZINC-BINDING DOMAIN-CONTAINING PROTEIN-RELATED-RELATED"/>
    <property type="match status" value="1"/>
</dbReference>